<feature type="transmembrane region" description="Helical" evidence="6">
    <location>
        <begin position="230"/>
        <end position="250"/>
    </location>
</feature>
<feature type="transmembrane region" description="Helical" evidence="6">
    <location>
        <begin position="385"/>
        <end position="403"/>
    </location>
</feature>
<dbReference type="CDD" id="cd13124">
    <property type="entry name" value="MATE_SpoVB_like"/>
    <property type="match status" value="1"/>
</dbReference>
<keyword evidence="5 6" id="KW-0472">Membrane</keyword>
<evidence type="ECO:0000256" key="2">
    <source>
        <dbReference type="ARBA" id="ARBA00022475"/>
    </source>
</evidence>
<keyword evidence="2" id="KW-1003">Cell membrane</keyword>
<dbReference type="InterPro" id="IPR024923">
    <property type="entry name" value="PG_synth_SpoVB"/>
</dbReference>
<evidence type="ECO:0000313" key="7">
    <source>
        <dbReference type="EMBL" id="MBM6619072.1"/>
    </source>
</evidence>
<keyword evidence="4 6" id="KW-1133">Transmembrane helix</keyword>
<sequence>MSKRLLKGTLILTVATLISKIVGSAFRIPLQNLAGDEVLGIFTLVYPLYMVALILSVAGIPIAISKLISDALAKNENQKVHDIFKSASILSVLFGVTSFLFILLFSNILAEVLGGQNTRLSIIIVSITLLIAPYMAVYRGYFQGYGDMQPTAISQVLEQLTRVFLILIIAYFTVRQGFAAEHVSGGIMIGSSIGAMISLFYLRHLFTKRTSIPKVSHYEKRTFLQTSKQILIISVPIAIGSISMALLNLADSISVPLALKSWNIHQGQVTHLFGIYGRGLSLVQIATVFSSSIIIPLIPLIGMSIASNDLQSSKNAIERSYTLTHLISWPIAFGLLSLSVPINLALFLDLQGSDVLAVVCFSSVFTSLAVLSTGVLQGLGKAKHAAYIILIAFVCKIILNIFLVNYIGIMGAALSTLFVYILITFVNSYFIKKEINLQLYHKRIYIFIVSSILTGLLIGVPTSFIDFKDWSRFLSLSYITISSIAGLIVYVGLLLLLKGINGNELKEAIGRKSLFRKRGF</sequence>
<feature type="transmembrane region" description="Helical" evidence="6">
    <location>
        <begin position="48"/>
        <end position="68"/>
    </location>
</feature>
<organism evidence="7 8">
    <name type="scientific">Bacillus suaedaesalsae</name>
    <dbReference type="NCBI Taxonomy" id="2810349"/>
    <lineage>
        <taxon>Bacteria</taxon>
        <taxon>Bacillati</taxon>
        <taxon>Bacillota</taxon>
        <taxon>Bacilli</taxon>
        <taxon>Bacillales</taxon>
        <taxon>Bacillaceae</taxon>
        <taxon>Bacillus</taxon>
    </lineage>
</organism>
<feature type="transmembrane region" description="Helical" evidence="6">
    <location>
        <begin position="89"/>
        <end position="108"/>
    </location>
</feature>
<evidence type="ECO:0000256" key="5">
    <source>
        <dbReference type="ARBA" id="ARBA00023136"/>
    </source>
</evidence>
<dbReference type="PIRSF" id="PIRSF038958">
    <property type="entry name" value="PG_synth_SpoVB"/>
    <property type="match status" value="1"/>
</dbReference>
<comment type="caution">
    <text evidence="7">The sequence shown here is derived from an EMBL/GenBank/DDBJ whole genome shotgun (WGS) entry which is preliminary data.</text>
</comment>
<feature type="transmembrane region" description="Helical" evidence="6">
    <location>
        <begin position="476"/>
        <end position="497"/>
    </location>
</feature>
<evidence type="ECO:0000256" key="3">
    <source>
        <dbReference type="ARBA" id="ARBA00022692"/>
    </source>
</evidence>
<feature type="transmembrane region" description="Helical" evidence="6">
    <location>
        <begin position="184"/>
        <end position="202"/>
    </location>
</feature>
<protein>
    <submittedName>
        <fullName evidence="7">Polysaccharide biosynthesis protein</fullName>
    </submittedName>
</protein>
<evidence type="ECO:0000256" key="1">
    <source>
        <dbReference type="ARBA" id="ARBA00004651"/>
    </source>
</evidence>
<feature type="transmembrane region" description="Helical" evidence="6">
    <location>
        <begin position="354"/>
        <end position="376"/>
    </location>
</feature>
<feature type="transmembrane region" description="Helical" evidence="6">
    <location>
        <begin position="326"/>
        <end position="348"/>
    </location>
</feature>
<accession>A0ABS2DKN7</accession>
<evidence type="ECO:0000256" key="6">
    <source>
        <dbReference type="SAM" id="Phobius"/>
    </source>
</evidence>
<proteinExistence type="predicted"/>
<dbReference type="EMBL" id="JAFELM010000039">
    <property type="protein sequence ID" value="MBM6619072.1"/>
    <property type="molecule type" value="Genomic_DNA"/>
</dbReference>
<feature type="transmembrane region" description="Helical" evidence="6">
    <location>
        <begin position="443"/>
        <end position="464"/>
    </location>
</feature>
<feature type="transmembrane region" description="Helical" evidence="6">
    <location>
        <begin position="409"/>
        <end position="431"/>
    </location>
</feature>
<evidence type="ECO:0000256" key="4">
    <source>
        <dbReference type="ARBA" id="ARBA00022989"/>
    </source>
</evidence>
<gene>
    <name evidence="7" type="ORF">JR050_15495</name>
</gene>
<dbReference type="PANTHER" id="PTHR30250">
    <property type="entry name" value="PST FAMILY PREDICTED COLANIC ACID TRANSPORTER"/>
    <property type="match status" value="1"/>
</dbReference>
<keyword evidence="3 6" id="KW-0812">Transmembrane</keyword>
<dbReference type="RefSeq" id="WP_204204430.1">
    <property type="nucleotide sequence ID" value="NZ_JAFELM010000039.1"/>
</dbReference>
<feature type="transmembrane region" description="Helical" evidence="6">
    <location>
        <begin position="282"/>
        <end position="305"/>
    </location>
</feature>
<dbReference type="InterPro" id="IPR050833">
    <property type="entry name" value="Poly_Biosynth_Transport"/>
</dbReference>
<dbReference type="Proteomes" id="UP001518925">
    <property type="component" value="Unassembled WGS sequence"/>
</dbReference>
<feature type="transmembrane region" description="Helical" evidence="6">
    <location>
        <begin position="120"/>
        <end position="138"/>
    </location>
</feature>
<feature type="transmembrane region" description="Helical" evidence="6">
    <location>
        <begin position="159"/>
        <end position="178"/>
    </location>
</feature>
<name>A0ABS2DKN7_9BACI</name>
<comment type="subcellular location">
    <subcellularLocation>
        <location evidence="1">Cell membrane</location>
        <topology evidence="1">Multi-pass membrane protein</topology>
    </subcellularLocation>
</comment>
<evidence type="ECO:0000313" key="8">
    <source>
        <dbReference type="Proteomes" id="UP001518925"/>
    </source>
</evidence>
<reference evidence="7 8" key="1">
    <citation type="submission" date="2021-02" db="EMBL/GenBank/DDBJ databases">
        <title>Bacillus sp. RD4P76, an endophyte from a halophyte.</title>
        <authorList>
            <person name="Sun J.-Q."/>
        </authorList>
    </citation>
    <scope>NUCLEOTIDE SEQUENCE [LARGE SCALE GENOMIC DNA]</scope>
    <source>
        <strain evidence="7 8">RD4P76</strain>
    </source>
</reference>
<dbReference type="InterPro" id="IPR002797">
    <property type="entry name" value="Polysacc_synth"/>
</dbReference>
<keyword evidence="8" id="KW-1185">Reference proteome</keyword>
<dbReference type="PANTHER" id="PTHR30250:SF29">
    <property type="entry name" value="POLYSACCHARIDE BIOSYNTHESIS PROTEIN C-TERMINAL DOMAIN-CONTAINING PROTEIN"/>
    <property type="match status" value="1"/>
</dbReference>
<dbReference type="Pfam" id="PF01943">
    <property type="entry name" value="Polysacc_synt"/>
    <property type="match status" value="1"/>
</dbReference>